<comment type="caution">
    <text evidence="3">The sequence shown here is derived from an EMBL/GenBank/DDBJ whole genome shotgun (WGS) entry which is preliminary data.</text>
</comment>
<dbReference type="OrthoDB" id="5377144at2759"/>
<feature type="compositionally biased region" description="Polar residues" evidence="2">
    <location>
        <begin position="68"/>
        <end position="83"/>
    </location>
</feature>
<gene>
    <name evidence="3" type="ORF">HOLleu_36545</name>
</gene>
<feature type="compositionally biased region" description="Basic and acidic residues" evidence="2">
    <location>
        <begin position="119"/>
        <end position="128"/>
    </location>
</feature>
<dbReference type="InterPro" id="IPR013730">
    <property type="entry name" value="Fyv7/TAP26"/>
</dbReference>
<dbReference type="EMBL" id="JAIZAY010000019">
    <property type="protein sequence ID" value="KAJ8023959.1"/>
    <property type="molecule type" value="Genomic_DNA"/>
</dbReference>
<proteinExistence type="predicted"/>
<evidence type="ECO:0000256" key="2">
    <source>
        <dbReference type="SAM" id="MobiDB-lite"/>
    </source>
</evidence>
<sequence>MKELGRQRKNLKYDLKRQRYKRVLGSFAEGQGFADKRKRKAINRYLKLRRKGLKEAFGDGGREENESIQDNDNATGISINQSETELHHVTPSSPSKNGGKSSTEQILATEKTHSQAKMSFDRKRESHGNRYSNAQKAYQERMQKKQQKVQAIEEEKMKREAALENYKKKKLERNKKFNKKTKRGQPIMKHQIDFLLEKIKAQGD</sequence>
<dbReference type="Pfam" id="PF08524">
    <property type="entry name" value="rRNA_processing"/>
    <property type="match status" value="1"/>
</dbReference>
<evidence type="ECO:0000313" key="3">
    <source>
        <dbReference type="EMBL" id="KAJ8023959.1"/>
    </source>
</evidence>
<dbReference type="AlphaFoldDB" id="A0A9Q1BG41"/>
<dbReference type="Proteomes" id="UP001152320">
    <property type="component" value="Chromosome 19"/>
</dbReference>
<feature type="region of interest" description="Disordered" evidence="2">
    <location>
        <begin position="52"/>
        <end position="130"/>
    </location>
</feature>
<protein>
    <submittedName>
        <fullName evidence="3">Thyroid transcription factor 1-associated protein 26-like</fullName>
    </submittedName>
</protein>
<keyword evidence="1" id="KW-0175">Coiled coil</keyword>
<feature type="coiled-coil region" evidence="1">
    <location>
        <begin position="135"/>
        <end position="174"/>
    </location>
</feature>
<accession>A0A9Q1BG41</accession>
<feature type="compositionally biased region" description="Low complexity" evidence="2">
    <location>
        <begin position="90"/>
        <end position="103"/>
    </location>
</feature>
<name>A0A9Q1BG41_HOLLE</name>
<evidence type="ECO:0000256" key="1">
    <source>
        <dbReference type="SAM" id="Coils"/>
    </source>
</evidence>
<keyword evidence="4" id="KW-1185">Reference proteome</keyword>
<reference evidence="3" key="1">
    <citation type="submission" date="2021-10" db="EMBL/GenBank/DDBJ databases">
        <title>Tropical sea cucumber genome reveals ecological adaptation and Cuvierian tubules defense mechanism.</title>
        <authorList>
            <person name="Chen T."/>
        </authorList>
    </citation>
    <scope>NUCLEOTIDE SEQUENCE</scope>
    <source>
        <strain evidence="3">Nanhai2018</strain>
        <tissue evidence="3">Muscle</tissue>
    </source>
</reference>
<evidence type="ECO:0000313" key="4">
    <source>
        <dbReference type="Proteomes" id="UP001152320"/>
    </source>
</evidence>
<dbReference type="PRINTS" id="PR01854">
    <property type="entry name" value="BR22PROTEIN"/>
</dbReference>
<feature type="compositionally biased region" description="Basic and acidic residues" evidence="2">
    <location>
        <begin position="53"/>
        <end position="65"/>
    </location>
</feature>
<organism evidence="3 4">
    <name type="scientific">Holothuria leucospilota</name>
    <name type="common">Black long sea cucumber</name>
    <name type="synonym">Mertensiothuria leucospilota</name>
    <dbReference type="NCBI Taxonomy" id="206669"/>
    <lineage>
        <taxon>Eukaryota</taxon>
        <taxon>Metazoa</taxon>
        <taxon>Echinodermata</taxon>
        <taxon>Eleutherozoa</taxon>
        <taxon>Echinozoa</taxon>
        <taxon>Holothuroidea</taxon>
        <taxon>Aspidochirotacea</taxon>
        <taxon>Aspidochirotida</taxon>
        <taxon>Holothuriidae</taxon>
        <taxon>Holothuria</taxon>
    </lineage>
</organism>